<name>A0A4Q2DZK2_9AGAR</name>
<dbReference type="PANTHER" id="PTHR44051">
    <property type="entry name" value="GLUTATHIONE S-TRANSFERASE-RELATED"/>
    <property type="match status" value="1"/>
</dbReference>
<dbReference type="STRING" id="2316362.A0A4Q2DZK2"/>
<dbReference type="CDD" id="cd03048">
    <property type="entry name" value="GST_N_Ure2p_like"/>
    <property type="match status" value="1"/>
</dbReference>
<dbReference type="Pfam" id="PF02798">
    <property type="entry name" value="GST_N"/>
    <property type="match status" value="1"/>
</dbReference>
<protein>
    <recommendedName>
        <fullName evidence="7">Glutathione S-transferase</fullName>
    </recommendedName>
</protein>
<comment type="caution">
    <text evidence="5">The sequence shown here is derived from an EMBL/GenBank/DDBJ whole genome shotgun (WGS) entry which is preliminary data.</text>
</comment>
<comment type="similarity">
    <text evidence="1 2">Belongs to the GST superfamily.</text>
</comment>
<dbReference type="SFLD" id="SFLDS00019">
    <property type="entry name" value="Glutathione_Transferase_(cytos"/>
    <property type="match status" value="1"/>
</dbReference>
<dbReference type="Pfam" id="PF00043">
    <property type="entry name" value="GST_C"/>
    <property type="match status" value="1"/>
</dbReference>
<evidence type="ECO:0008006" key="7">
    <source>
        <dbReference type="Google" id="ProtNLM"/>
    </source>
</evidence>
<sequence length="224" mass="25740">MSSKPIHLYTLATPNGVAVSAYLDELKKQYPSFDYDFTKIDISKNTQKEPWFIKLNPNGRIPTIVDHTREDFAVFETSAILLYLAQHFDKNHVFSFNPETEPKEYSEMLQWLFFAHGGLGPMQGQNHHFNKYAPEKIPYAQKRYLDETKRLYGVLEIRLAGREYLAGAGKGKYSLADLKTFPWVKVHPYASIETLDEWPNLKAWLERCVAREASESGAKVGGFN</sequence>
<evidence type="ECO:0000313" key="6">
    <source>
        <dbReference type="Proteomes" id="UP000290288"/>
    </source>
</evidence>
<evidence type="ECO:0000256" key="2">
    <source>
        <dbReference type="RuleBase" id="RU003494"/>
    </source>
</evidence>
<dbReference type="EMBL" id="SDEE01000007">
    <property type="protein sequence ID" value="RXW25216.1"/>
    <property type="molecule type" value="Genomic_DNA"/>
</dbReference>
<dbReference type="Gene3D" id="3.40.30.10">
    <property type="entry name" value="Glutaredoxin"/>
    <property type="match status" value="1"/>
</dbReference>
<dbReference type="InterPro" id="IPR010987">
    <property type="entry name" value="Glutathione-S-Trfase_C-like"/>
</dbReference>
<dbReference type="InterPro" id="IPR036282">
    <property type="entry name" value="Glutathione-S-Trfase_C_sf"/>
</dbReference>
<dbReference type="PANTHER" id="PTHR44051:SF8">
    <property type="entry name" value="GLUTATHIONE S-TRANSFERASE GSTA"/>
    <property type="match status" value="1"/>
</dbReference>
<dbReference type="SUPFAM" id="SSF52833">
    <property type="entry name" value="Thioredoxin-like"/>
    <property type="match status" value="1"/>
</dbReference>
<dbReference type="SFLD" id="SFLDG00358">
    <property type="entry name" value="Main_(cytGST)"/>
    <property type="match status" value="1"/>
</dbReference>
<keyword evidence="6" id="KW-1185">Reference proteome</keyword>
<dbReference type="InterPro" id="IPR004046">
    <property type="entry name" value="GST_C"/>
</dbReference>
<dbReference type="OrthoDB" id="422574at2759"/>
<dbReference type="PROSITE" id="PS50404">
    <property type="entry name" value="GST_NTER"/>
    <property type="match status" value="1"/>
</dbReference>
<evidence type="ECO:0000256" key="1">
    <source>
        <dbReference type="ARBA" id="ARBA00007409"/>
    </source>
</evidence>
<dbReference type="InterPro" id="IPR040079">
    <property type="entry name" value="Glutathione_S-Trfase"/>
</dbReference>
<gene>
    <name evidence="5" type="ORF">EST38_g559</name>
</gene>
<dbReference type="Gene3D" id="1.20.1050.10">
    <property type="match status" value="1"/>
</dbReference>
<feature type="domain" description="GST C-terminal" evidence="4">
    <location>
        <begin position="101"/>
        <end position="224"/>
    </location>
</feature>
<dbReference type="AlphaFoldDB" id="A0A4Q2DZK2"/>
<reference evidence="5 6" key="1">
    <citation type="submission" date="2019-01" db="EMBL/GenBank/DDBJ databases">
        <title>Draft genome sequence of Psathyrella aberdarensis IHI B618.</title>
        <authorList>
            <person name="Buettner E."/>
            <person name="Kellner H."/>
        </authorList>
    </citation>
    <scope>NUCLEOTIDE SEQUENCE [LARGE SCALE GENOMIC DNA]</scope>
    <source>
        <strain evidence="5 6">IHI B618</strain>
    </source>
</reference>
<evidence type="ECO:0000259" key="3">
    <source>
        <dbReference type="PROSITE" id="PS50404"/>
    </source>
</evidence>
<evidence type="ECO:0000259" key="4">
    <source>
        <dbReference type="PROSITE" id="PS50405"/>
    </source>
</evidence>
<feature type="domain" description="GST N-terminal" evidence="3">
    <location>
        <begin position="3"/>
        <end position="92"/>
    </location>
</feature>
<dbReference type="SFLD" id="SFLDG01151">
    <property type="entry name" value="Main.2:_Nu-like"/>
    <property type="match status" value="1"/>
</dbReference>
<organism evidence="5 6">
    <name type="scientific">Candolleomyces aberdarensis</name>
    <dbReference type="NCBI Taxonomy" id="2316362"/>
    <lineage>
        <taxon>Eukaryota</taxon>
        <taxon>Fungi</taxon>
        <taxon>Dikarya</taxon>
        <taxon>Basidiomycota</taxon>
        <taxon>Agaricomycotina</taxon>
        <taxon>Agaricomycetes</taxon>
        <taxon>Agaricomycetidae</taxon>
        <taxon>Agaricales</taxon>
        <taxon>Agaricineae</taxon>
        <taxon>Psathyrellaceae</taxon>
        <taxon>Candolleomyces</taxon>
    </lineage>
</organism>
<accession>A0A4Q2DZK2</accession>
<evidence type="ECO:0000313" key="5">
    <source>
        <dbReference type="EMBL" id="RXW25216.1"/>
    </source>
</evidence>
<dbReference type="PROSITE" id="PS50405">
    <property type="entry name" value="GST_CTER"/>
    <property type="match status" value="1"/>
</dbReference>
<dbReference type="InterPro" id="IPR004045">
    <property type="entry name" value="Glutathione_S-Trfase_N"/>
</dbReference>
<dbReference type="InterPro" id="IPR036249">
    <property type="entry name" value="Thioredoxin-like_sf"/>
</dbReference>
<proteinExistence type="inferred from homology"/>
<dbReference type="Proteomes" id="UP000290288">
    <property type="component" value="Unassembled WGS sequence"/>
</dbReference>
<dbReference type="SUPFAM" id="SSF47616">
    <property type="entry name" value="GST C-terminal domain-like"/>
    <property type="match status" value="1"/>
</dbReference>